<protein>
    <submittedName>
        <fullName evidence="1">Uncharacterized protein</fullName>
    </submittedName>
</protein>
<evidence type="ECO:0000313" key="2">
    <source>
        <dbReference type="Proteomes" id="UP001381693"/>
    </source>
</evidence>
<evidence type="ECO:0000313" key="1">
    <source>
        <dbReference type="EMBL" id="KAK7072676.1"/>
    </source>
</evidence>
<dbReference type="AlphaFoldDB" id="A0AAN8WUQ1"/>
<name>A0AAN8WUQ1_HALRR</name>
<comment type="caution">
    <text evidence="1">The sequence shown here is derived from an EMBL/GenBank/DDBJ whole genome shotgun (WGS) entry which is preliminary data.</text>
</comment>
<proteinExistence type="predicted"/>
<accession>A0AAN8WUQ1</accession>
<dbReference type="Proteomes" id="UP001381693">
    <property type="component" value="Unassembled WGS sequence"/>
</dbReference>
<organism evidence="1 2">
    <name type="scientific">Halocaridina rubra</name>
    <name type="common">Hawaiian red shrimp</name>
    <dbReference type="NCBI Taxonomy" id="373956"/>
    <lineage>
        <taxon>Eukaryota</taxon>
        <taxon>Metazoa</taxon>
        <taxon>Ecdysozoa</taxon>
        <taxon>Arthropoda</taxon>
        <taxon>Crustacea</taxon>
        <taxon>Multicrustacea</taxon>
        <taxon>Malacostraca</taxon>
        <taxon>Eumalacostraca</taxon>
        <taxon>Eucarida</taxon>
        <taxon>Decapoda</taxon>
        <taxon>Pleocyemata</taxon>
        <taxon>Caridea</taxon>
        <taxon>Atyoidea</taxon>
        <taxon>Atyidae</taxon>
        <taxon>Halocaridina</taxon>
    </lineage>
</organism>
<sequence>MSQPNEAHFNAAKRVLKYLKELRPLRQLGCLSSSKTPNSNQQFTLTSKPRMLSSSEEILVDVNPRVGRDSSMLVNWDVCPNSLILRCDHF</sequence>
<keyword evidence="2" id="KW-1185">Reference proteome</keyword>
<dbReference type="EMBL" id="JAXCGZ010013373">
    <property type="protein sequence ID" value="KAK7072676.1"/>
    <property type="molecule type" value="Genomic_DNA"/>
</dbReference>
<reference evidence="1 2" key="1">
    <citation type="submission" date="2023-11" db="EMBL/GenBank/DDBJ databases">
        <title>Halocaridina rubra genome assembly.</title>
        <authorList>
            <person name="Smith C."/>
        </authorList>
    </citation>
    <scope>NUCLEOTIDE SEQUENCE [LARGE SCALE GENOMIC DNA]</scope>
    <source>
        <strain evidence="1">EP-1</strain>
        <tissue evidence="1">Whole</tissue>
    </source>
</reference>
<gene>
    <name evidence="1" type="ORF">SK128_025319</name>
</gene>